<keyword evidence="2" id="KW-1185">Reference proteome</keyword>
<gene>
    <name evidence="1" type="ORF">PECUL_23A048925</name>
</gene>
<name>A0AAD1W9Y5_PELCU</name>
<evidence type="ECO:0000313" key="1">
    <source>
        <dbReference type="EMBL" id="CAH2294391.1"/>
    </source>
</evidence>
<proteinExistence type="predicted"/>
<organism evidence="1 2">
    <name type="scientific">Pelobates cultripes</name>
    <name type="common">Western spadefoot toad</name>
    <dbReference type="NCBI Taxonomy" id="61616"/>
    <lineage>
        <taxon>Eukaryota</taxon>
        <taxon>Metazoa</taxon>
        <taxon>Chordata</taxon>
        <taxon>Craniata</taxon>
        <taxon>Vertebrata</taxon>
        <taxon>Euteleostomi</taxon>
        <taxon>Amphibia</taxon>
        <taxon>Batrachia</taxon>
        <taxon>Anura</taxon>
        <taxon>Pelobatoidea</taxon>
        <taxon>Pelobatidae</taxon>
        <taxon>Pelobates</taxon>
    </lineage>
</organism>
<feature type="non-terminal residue" evidence="1">
    <location>
        <position position="70"/>
    </location>
</feature>
<dbReference type="AlphaFoldDB" id="A0AAD1W9Y5"/>
<sequence>IPNDPECCDYNTLLQKGRWAEKLNPDKPRPGANIGNLFCQVQGAHGPKMATGLEEFTDSSDNLSLQDCSG</sequence>
<protein>
    <submittedName>
        <fullName evidence="1">Uncharacterized protein</fullName>
    </submittedName>
</protein>
<dbReference type="EMBL" id="OW240916">
    <property type="protein sequence ID" value="CAH2294391.1"/>
    <property type="molecule type" value="Genomic_DNA"/>
</dbReference>
<feature type="non-terminal residue" evidence="1">
    <location>
        <position position="1"/>
    </location>
</feature>
<reference evidence="1" key="1">
    <citation type="submission" date="2022-03" db="EMBL/GenBank/DDBJ databases">
        <authorList>
            <person name="Alioto T."/>
            <person name="Alioto T."/>
            <person name="Gomez Garrido J."/>
        </authorList>
    </citation>
    <scope>NUCLEOTIDE SEQUENCE</scope>
</reference>
<dbReference type="Proteomes" id="UP001295444">
    <property type="component" value="Chromosome 05"/>
</dbReference>
<evidence type="ECO:0000313" key="2">
    <source>
        <dbReference type="Proteomes" id="UP001295444"/>
    </source>
</evidence>
<accession>A0AAD1W9Y5</accession>